<evidence type="ECO:0000313" key="8">
    <source>
        <dbReference type="EMBL" id="KAG5210532.1"/>
    </source>
</evidence>
<evidence type="ECO:0000256" key="5">
    <source>
        <dbReference type="ARBA" id="ARBA00022737"/>
    </source>
</evidence>
<evidence type="ECO:0000256" key="6">
    <source>
        <dbReference type="ARBA" id="ARBA00022989"/>
    </source>
</evidence>
<organism evidence="8 9">
    <name type="scientific">Ovis aries</name>
    <name type="common">Sheep</name>
    <dbReference type="NCBI Taxonomy" id="9940"/>
    <lineage>
        <taxon>Eukaryota</taxon>
        <taxon>Metazoa</taxon>
        <taxon>Chordata</taxon>
        <taxon>Craniata</taxon>
        <taxon>Vertebrata</taxon>
        <taxon>Euteleostomi</taxon>
        <taxon>Mammalia</taxon>
        <taxon>Eutheria</taxon>
        <taxon>Laurasiatheria</taxon>
        <taxon>Artiodactyla</taxon>
        <taxon>Ruminantia</taxon>
        <taxon>Pecora</taxon>
        <taxon>Bovidae</taxon>
        <taxon>Caprinae</taxon>
        <taxon>Ovis</taxon>
    </lineage>
</organism>
<dbReference type="Proteomes" id="UP000664991">
    <property type="component" value="Unassembled WGS sequence"/>
</dbReference>
<comment type="similarity">
    <text evidence="2">Belongs to the mitochondrial carrier (TC 2.A.29) family.</text>
</comment>
<evidence type="ECO:0000256" key="1">
    <source>
        <dbReference type="ARBA" id="ARBA00004370"/>
    </source>
</evidence>
<evidence type="ECO:0000256" key="4">
    <source>
        <dbReference type="ARBA" id="ARBA00022692"/>
    </source>
</evidence>
<keyword evidence="3" id="KW-0813">Transport</keyword>
<dbReference type="Gene3D" id="1.50.40.10">
    <property type="entry name" value="Mitochondrial carrier domain"/>
    <property type="match status" value="1"/>
</dbReference>
<keyword evidence="7" id="KW-0472">Membrane</keyword>
<dbReference type="EMBL" id="JAEMGP010000004">
    <property type="protein sequence ID" value="KAG5210532.1"/>
    <property type="molecule type" value="Genomic_DNA"/>
</dbReference>
<evidence type="ECO:0000256" key="2">
    <source>
        <dbReference type="ARBA" id="ARBA00006375"/>
    </source>
</evidence>
<dbReference type="InterPro" id="IPR050391">
    <property type="entry name" value="Mito_Metabolite_Transporter"/>
</dbReference>
<keyword evidence="5" id="KW-0677">Repeat</keyword>
<proteinExistence type="inferred from homology"/>
<protein>
    <submittedName>
        <fullName evidence="8">Uncharacterized protein</fullName>
    </submittedName>
</protein>
<keyword evidence="6" id="KW-1133">Transmembrane helix</keyword>
<reference evidence="8 9" key="1">
    <citation type="submission" date="2020-12" db="EMBL/GenBank/DDBJ databases">
        <title>De novo assembly of Tibetan sheep genome.</title>
        <authorList>
            <person name="Li X."/>
        </authorList>
    </citation>
    <scope>NUCLEOTIDE SEQUENCE [LARGE SCALE GENOMIC DNA]</scope>
    <source>
        <tissue evidence="8">Heart</tissue>
    </source>
</reference>
<evidence type="ECO:0000256" key="7">
    <source>
        <dbReference type="ARBA" id="ARBA00023136"/>
    </source>
</evidence>
<gene>
    <name evidence="8" type="ORF">JEQ12_015726</name>
</gene>
<dbReference type="InterPro" id="IPR023395">
    <property type="entry name" value="MCP_dom_sf"/>
</dbReference>
<evidence type="ECO:0000256" key="3">
    <source>
        <dbReference type="ARBA" id="ARBA00022448"/>
    </source>
</evidence>
<accession>A0A836D2K0</accession>
<dbReference type="SUPFAM" id="SSF103506">
    <property type="entry name" value="Mitochondrial carrier"/>
    <property type="match status" value="1"/>
</dbReference>
<sequence>MVPITRSLQNPQEQTGCLVLAAPPVEGENTARRASTIQMQMCGEDEAVIPKSRKMYESLDQTVHFYSIPIIHALDLGGKLYHSLEKSFDLKAKDQCQLQLKLPAMTPIERSKQGKAITKDEQNFSALPPSLMQKGTGQLVCLKNRNLASTTAECSTFPIDLTKTWLQIQGQKNDANFKEIRAAIVGVVELLVYDLTKKHLILSGLMGDTVYTHFLSGFTCGLAGALASNPVNVVRTCTMNQSPLR</sequence>
<keyword evidence="4" id="KW-0812">Transmembrane</keyword>
<name>A0A836D2K0_SHEEP</name>
<dbReference type="AlphaFoldDB" id="A0A836D2K0"/>
<comment type="caution">
    <text evidence="8">The sequence shown here is derived from an EMBL/GenBank/DDBJ whole genome shotgun (WGS) entry which is preliminary data.</text>
</comment>
<dbReference type="PANTHER" id="PTHR45618">
    <property type="entry name" value="MITOCHONDRIAL DICARBOXYLATE CARRIER-RELATED"/>
    <property type="match status" value="1"/>
</dbReference>
<dbReference type="GO" id="GO:0016020">
    <property type="term" value="C:membrane"/>
    <property type="evidence" value="ECO:0007669"/>
    <property type="project" value="UniProtKB-SubCell"/>
</dbReference>
<evidence type="ECO:0000313" key="9">
    <source>
        <dbReference type="Proteomes" id="UP000664991"/>
    </source>
</evidence>
<comment type="subcellular location">
    <subcellularLocation>
        <location evidence="1">Membrane</location>
    </subcellularLocation>
</comment>